<dbReference type="PANTHER" id="PTHR43294:SF21">
    <property type="entry name" value="CATION TRANSPORTING ATPASE"/>
    <property type="match status" value="1"/>
</dbReference>
<dbReference type="SUPFAM" id="SSF81665">
    <property type="entry name" value="Calcium ATPase, transmembrane domain M"/>
    <property type="match status" value="1"/>
</dbReference>
<dbReference type="OrthoDB" id="1937481at2"/>
<keyword evidence="10" id="KW-1185">Reference proteome</keyword>
<feature type="transmembrane region" description="Helical" evidence="7">
    <location>
        <begin position="242"/>
        <end position="262"/>
    </location>
</feature>
<dbReference type="SUPFAM" id="SSF81653">
    <property type="entry name" value="Calcium ATPase, transduction domain A"/>
    <property type="match status" value="1"/>
</dbReference>
<organism evidence="9 10">
    <name type="scientific">Clostridium acidisoli DSM 12555</name>
    <dbReference type="NCBI Taxonomy" id="1121291"/>
    <lineage>
        <taxon>Bacteria</taxon>
        <taxon>Bacillati</taxon>
        <taxon>Bacillota</taxon>
        <taxon>Clostridia</taxon>
        <taxon>Eubacteriales</taxon>
        <taxon>Clostridiaceae</taxon>
        <taxon>Clostridium</taxon>
    </lineage>
</organism>
<accession>A0A1W1X5L9</accession>
<dbReference type="SUPFAM" id="SSF56784">
    <property type="entry name" value="HAD-like"/>
    <property type="match status" value="1"/>
</dbReference>
<keyword evidence="6 7" id="KW-0472">Membrane</keyword>
<dbReference type="GO" id="GO:0006883">
    <property type="term" value="P:intracellular sodium ion homeostasis"/>
    <property type="evidence" value="ECO:0007669"/>
    <property type="project" value="TreeGrafter"/>
</dbReference>
<feature type="transmembrane region" description="Helical" evidence="7">
    <location>
        <begin position="700"/>
        <end position="721"/>
    </location>
</feature>
<evidence type="ECO:0000256" key="5">
    <source>
        <dbReference type="ARBA" id="ARBA00022989"/>
    </source>
</evidence>
<dbReference type="GO" id="GO:0030007">
    <property type="term" value="P:intracellular potassium ion homeostasis"/>
    <property type="evidence" value="ECO:0007669"/>
    <property type="project" value="TreeGrafter"/>
</dbReference>
<name>A0A1W1X5L9_9CLOT</name>
<feature type="transmembrane region" description="Helical" evidence="7">
    <location>
        <begin position="742"/>
        <end position="760"/>
    </location>
</feature>
<dbReference type="InterPro" id="IPR059000">
    <property type="entry name" value="ATPase_P-type_domA"/>
</dbReference>
<dbReference type="InterPro" id="IPR023214">
    <property type="entry name" value="HAD_sf"/>
</dbReference>
<dbReference type="GO" id="GO:1902600">
    <property type="term" value="P:proton transmembrane transport"/>
    <property type="evidence" value="ECO:0007669"/>
    <property type="project" value="TreeGrafter"/>
</dbReference>
<evidence type="ECO:0000256" key="3">
    <source>
        <dbReference type="ARBA" id="ARBA00022475"/>
    </source>
</evidence>
<protein>
    <submittedName>
        <fullName evidence="9">ATPase, P-type (Transporting), HAD superfamily, subfamily IC</fullName>
    </submittedName>
</protein>
<feature type="domain" description="Cation-transporting P-type ATPase N-terminal" evidence="8">
    <location>
        <begin position="3"/>
        <end position="77"/>
    </location>
</feature>
<comment type="similarity">
    <text evidence="2">Belongs to the cation transport ATPase (P-type) (TC 3.A.3) family. Type IIA subfamily.</text>
</comment>
<dbReference type="STRING" id="1121291.SAMN02745134_00730"/>
<dbReference type="GO" id="GO:0036376">
    <property type="term" value="P:sodium ion export across plasma membrane"/>
    <property type="evidence" value="ECO:0007669"/>
    <property type="project" value="TreeGrafter"/>
</dbReference>
<dbReference type="Gene3D" id="1.20.1110.10">
    <property type="entry name" value="Calcium-transporting ATPase, transmembrane domain"/>
    <property type="match status" value="1"/>
</dbReference>
<reference evidence="9 10" key="1">
    <citation type="submission" date="2017-04" db="EMBL/GenBank/DDBJ databases">
        <authorList>
            <person name="Afonso C.L."/>
            <person name="Miller P.J."/>
            <person name="Scott M.A."/>
            <person name="Spackman E."/>
            <person name="Goraichik I."/>
            <person name="Dimitrov K.M."/>
            <person name="Suarez D.L."/>
            <person name="Swayne D.E."/>
        </authorList>
    </citation>
    <scope>NUCLEOTIDE SEQUENCE [LARGE SCALE GENOMIC DNA]</scope>
    <source>
        <strain evidence="9 10">DSM 12555</strain>
    </source>
</reference>
<dbReference type="InterPro" id="IPR008250">
    <property type="entry name" value="ATPase_P-typ_transduc_dom_A_sf"/>
</dbReference>
<dbReference type="Gene3D" id="3.40.1110.10">
    <property type="entry name" value="Calcium-transporting ATPase, cytoplasmic domain N"/>
    <property type="match status" value="1"/>
</dbReference>
<evidence type="ECO:0000256" key="7">
    <source>
        <dbReference type="SAM" id="Phobius"/>
    </source>
</evidence>
<dbReference type="RefSeq" id="WP_084113895.1">
    <property type="nucleotide sequence ID" value="NZ_FWXH01000002.1"/>
</dbReference>
<dbReference type="InterPro" id="IPR004014">
    <property type="entry name" value="ATPase_P-typ_cation-transptr_N"/>
</dbReference>
<dbReference type="InterPro" id="IPR036412">
    <property type="entry name" value="HAD-like_sf"/>
</dbReference>
<proteinExistence type="inferred from homology"/>
<dbReference type="GO" id="GO:0005886">
    <property type="term" value="C:plasma membrane"/>
    <property type="evidence" value="ECO:0007669"/>
    <property type="project" value="UniProtKB-SubCell"/>
</dbReference>
<dbReference type="SUPFAM" id="SSF81660">
    <property type="entry name" value="Metal cation-transporting ATPase, ATP-binding domain N"/>
    <property type="match status" value="1"/>
</dbReference>
<feature type="transmembrane region" description="Helical" evidence="7">
    <location>
        <begin position="81"/>
        <end position="97"/>
    </location>
</feature>
<dbReference type="GO" id="GO:0000166">
    <property type="term" value="F:nucleotide binding"/>
    <property type="evidence" value="ECO:0007669"/>
    <property type="project" value="InterPro"/>
</dbReference>
<dbReference type="InterPro" id="IPR050510">
    <property type="entry name" value="Cation_transp_ATPase_P-type"/>
</dbReference>
<evidence type="ECO:0000313" key="9">
    <source>
        <dbReference type="EMBL" id="SMC19008.1"/>
    </source>
</evidence>
<comment type="subcellular location">
    <subcellularLocation>
        <location evidence="1">Cell membrane</location>
        <topology evidence="1">Multi-pass membrane protein</topology>
    </subcellularLocation>
</comment>
<feature type="transmembrane region" description="Helical" evidence="7">
    <location>
        <begin position="796"/>
        <end position="815"/>
    </location>
</feature>
<dbReference type="PRINTS" id="PR00119">
    <property type="entry name" value="CATATPASE"/>
</dbReference>
<evidence type="ECO:0000259" key="8">
    <source>
        <dbReference type="SMART" id="SM00831"/>
    </source>
</evidence>
<feature type="transmembrane region" description="Helical" evidence="7">
    <location>
        <begin position="57"/>
        <end position="75"/>
    </location>
</feature>
<evidence type="ECO:0000256" key="1">
    <source>
        <dbReference type="ARBA" id="ARBA00004651"/>
    </source>
</evidence>
<keyword evidence="3" id="KW-1003">Cell membrane</keyword>
<dbReference type="Pfam" id="PF13246">
    <property type="entry name" value="Cation_ATPase"/>
    <property type="match status" value="1"/>
</dbReference>
<gene>
    <name evidence="9" type="ORF">SAMN02745134_00730</name>
</gene>
<dbReference type="SMART" id="SM00831">
    <property type="entry name" value="Cation_ATPase_N"/>
    <property type="match status" value="1"/>
</dbReference>
<feature type="transmembrane region" description="Helical" evidence="7">
    <location>
        <begin position="827"/>
        <end position="850"/>
    </location>
</feature>
<dbReference type="EMBL" id="FWXH01000002">
    <property type="protein sequence ID" value="SMC19008.1"/>
    <property type="molecule type" value="Genomic_DNA"/>
</dbReference>
<dbReference type="GO" id="GO:1990573">
    <property type="term" value="P:potassium ion import across plasma membrane"/>
    <property type="evidence" value="ECO:0007669"/>
    <property type="project" value="TreeGrafter"/>
</dbReference>
<sequence>MTDWYNLAWNDVVNLMQSNSKRGLLEEEVLINREKYGVNKIVGIERKTLIKSMLKQLVQPWIICILINTIVYFILHIYFPAVIYMAFLLISICTVLMEKYTEQKDLKTLQKFNAGDCSVIRNGRLVTIKNEDLVVGDVVVYKKENIIPADLRIMDCEDLSVKEDAVTGDDNTIEKYSAKLLEYDLNLSEMRNILFKSSVVKHGSGEGIVVAVGMNTEIGKIMERLVDIEKQDNVFLKGIQQIANIMALIGLAGSIIIILNQLLNHKNIFNLYEYVSVLLSTSLPYAITAILIVINLITKLKFKREGIFFKDISKIQMAASIDVLITEKEGAFTQKNSNVRSVYDTNTVQTSKDKFIINDNMERILETSVLCNDYNGDNNTDNTIEVALRRFADEVSNNIDLYERHKRILKMPYDKEKRIQTTVNKVDRNYRAYVKGAVDVLLEECTHIMKNGIEKEITAEDIEEIKAADIDMSNECLYVIGTAYRNFNYRPSVNENIESNLVFAGLIGINNPIKDEMDKHIKNSRLMAVKPVLCTEDSKLTAMATGKRLGLLNVGDVVMSGIEMDYMEEGELERNIEKISMFSRILSAHKIKIVNAYKDINYNIALTANKLTDLPALKIANLSISHGEKCSSTLKKLSDIYLRNFDFKNLIESVYDSKSIINSMIYIFEFLFVSSLSQVMFCIFSVMFYDKVYLSPIEIIWLNIFNTFILSMGIFSVRKTLNNNIDEKKVVNKDIWNRKWKHIVLNSTILALLCCIIPNLSVSSSMYSNGMAIFIIFSVSQIVFMTKFRFIKNIIFDFLMIFYVLANCLIITTRIGQNFIELKFVNLFDAISALVIILVFILISIMKYVFTKKDYIIS</sequence>
<keyword evidence="5 7" id="KW-1133">Transmembrane helix</keyword>
<evidence type="ECO:0000256" key="4">
    <source>
        <dbReference type="ARBA" id="ARBA00022692"/>
    </source>
</evidence>
<dbReference type="InterPro" id="IPR023299">
    <property type="entry name" value="ATPase_P-typ_cyto_dom_N"/>
</dbReference>
<keyword evidence="4 7" id="KW-0812">Transmembrane</keyword>
<dbReference type="Pfam" id="PF00690">
    <property type="entry name" value="Cation_ATPase_N"/>
    <property type="match status" value="1"/>
</dbReference>
<evidence type="ECO:0000256" key="6">
    <source>
        <dbReference type="ARBA" id="ARBA00023136"/>
    </source>
</evidence>
<dbReference type="GO" id="GO:0005391">
    <property type="term" value="F:P-type sodium:potassium-exchanging transporter activity"/>
    <property type="evidence" value="ECO:0007669"/>
    <property type="project" value="TreeGrafter"/>
</dbReference>
<feature type="transmembrane region" description="Helical" evidence="7">
    <location>
        <begin position="274"/>
        <end position="297"/>
    </location>
</feature>
<evidence type="ECO:0000256" key="2">
    <source>
        <dbReference type="ARBA" id="ARBA00005675"/>
    </source>
</evidence>
<dbReference type="InterPro" id="IPR023298">
    <property type="entry name" value="ATPase_P-typ_TM_dom_sf"/>
</dbReference>
<dbReference type="Gene3D" id="3.40.50.1000">
    <property type="entry name" value="HAD superfamily/HAD-like"/>
    <property type="match status" value="1"/>
</dbReference>
<evidence type="ECO:0000313" key="10">
    <source>
        <dbReference type="Proteomes" id="UP000192468"/>
    </source>
</evidence>
<dbReference type="AlphaFoldDB" id="A0A1W1X5L9"/>
<dbReference type="Proteomes" id="UP000192468">
    <property type="component" value="Unassembled WGS sequence"/>
</dbReference>
<feature type="transmembrane region" description="Helical" evidence="7">
    <location>
        <begin position="665"/>
        <end position="688"/>
    </location>
</feature>
<dbReference type="Pfam" id="PF00122">
    <property type="entry name" value="E1-E2_ATPase"/>
    <property type="match status" value="1"/>
</dbReference>
<dbReference type="PANTHER" id="PTHR43294">
    <property type="entry name" value="SODIUM/POTASSIUM-TRANSPORTING ATPASE SUBUNIT ALPHA"/>
    <property type="match status" value="1"/>
</dbReference>
<feature type="transmembrane region" description="Helical" evidence="7">
    <location>
        <begin position="766"/>
        <end position="784"/>
    </location>
</feature>
<dbReference type="Gene3D" id="2.70.150.10">
    <property type="entry name" value="Calcium-transporting ATPase, cytoplasmic transduction domain A"/>
    <property type="match status" value="1"/>
</dbReference>